<name>A0A840CRS7_9BACT</name>
<keyword evidence="2" id="KW-1185">Reference proteome</keyword>
<dbReference type="AlphaFoldDB" id="A0A840CRS7"/>
<evidence type="ECO:0008006" key="3">
    <source>
        <dbReference type="Google" id="ProtNLM"/>
    </source>
</evidence>
<gene>
    <name evidence="1" type="ORF">GGR21_003672</name>
</gene>
<organism evidence="1 2">
    <name type="scientific">Dysgonomonas hofstadii</name>
    <dbReference type="NCBI Taxonomy" id="637886"/>
    <lineage>
        <taxon>Bacteria</taxon>
        <taxon>Pseudomonadati</taxon>
        <taxon>Bacteroidota</taxon>
        <taxon>Bacteroidia</taxon>
        <taxon>Bacteroidales</taxon>
        <taxon>Dysgonomonadaceae</taxon>
        <taxon>Dysgonomonas</taxon>
    </lineage>
</organism>
<dbReference type="Pfam" id="PF14092">
    <property type="entry name" value="DUF4270"/>
    <property type="match status" value="1"/>
</dbReference>
<proteinExistence type="predicted"/>
<dbReference type="Proteomes" id="UP000555103">
    <property type="component" value="Unassembled WGS sequence"/>
</dbReference>
<evidence type="ECO:0000313" key="1">
    <source>
        <dbReference type="EMBL" id="MBB4037751.1"/>
    </source>
</evidence>
<dbReference type="EMBL" id="JACIEP010000017">
    <property type="protein sequence ID" value="MBB4037751.1"/>
    <property type="molecule type" value="Genomic_DNA"/>
</dbReference>
<evidence type="ECO:0000313" key="2">
    <source>
        <dbReference type="Proteomes" id="UP000555103"/>
    </source>
</evidence>
<protein>
    <recommendedName>
        <fullName evidence="3">DUF4270 family protein</fullName>
    </recommendedName>
</protein>
<dbReference type="RefSeq" id="WP_183308581.1">
    <property type="nucleotide sequence ID" value="NZ_JACIEP010000017.1"/>
</dbReference>
<comment type="caution">
    <text evidence="1">The sequence shown here is derived from an EMBL/GenBank/DDBJ whole genome shotgun (WGS) entry which is preliminary data.</text>
</comment>
<dbReference type="InterPro" id="IPR025366">
    <property type="entry name" value="DUF4270"/>
</dbReference>
<dbReference type="PROSITE" id="PS51257">
    <property type="entry name" value="PROKAR_LIPOPROTEIN"/>
    <property type="match status" value="1"/>
</dbReference>
<reference evidence="1 2" key="1">
    <citation type="submission" date="2020-08" db="EMBL/GenBank/DDBJ databases">
        <title>Genomic Encyclopedia of Type Strains, Phase IV (KMG-IV): sequencing the most valuable type-strain genomes for metagenomic binning, comparative biology and taxonomic classification.</title>
        <authorList>
            <person name="Goeker M."/>
        </authorList>
    </citation>
    <scope>NUCLEOTIDE SEQUENCE [LARGE SCALE GENOMIC DNA]</scope>
    <source>
        <strain evidence="1 2">DSM 104969</strain>
    </source>
</reference>
<sequence>MKYFSSFLLCIFSLVSCIGDDFSVGDNLISVNGRNMLVESCTVELETQLGDSSVTSGLSRIFEGKYTSSDFGTITAHSYFDFNPPGYSTSEFGSNATVTVKFDSITLILKYDNFSYGDTTQVQTLNIYKLGQIIELDDNSRLYSTSSVPAETTPWATYRFNRPNEHYENDSILELRLPDEFGLELIDLMQAQSDLLETYENFQTYFKGIKLSPGTNDNAAVNSFTLNSEYPVIRLHYTTIGAVTTEENEIDMTVNTSTAFSQIEVDRSNTLLSSLNYNNPLPSAETENKIYLQGLTGLYTKLSFPDLNEILKLGDYVVISAAYLYFYPASGTYNAFTPLPSNLSLNYLDETGKPMDIYVDASTTQVQSGTLVEDYIYNKNYYAFDVTSYMQSELGVIGMYKSTLQLYLDDTEKNNTLKSLVLGDSMFSEEENRVKLIIYIIAYDND</sequence>
<accession>A0A840CRS7</accession>